<accession>A0A553PVW2</accession>
<sequence>MSGHGSGPGRKLKDSSVAFGGGGSSSLIQEIARAPPFTGPGPLSNNSSTQTVVTVWRTYACPDEAFTTKTFICFLTVFVHTLSL</sequence>
<evidence type="ECO:0000256" key="1">
    <source>
        <dbReference type="SAM" id="MobiDB-lite"/>
    </source>
</evidence>
<dbReference type="Proteomes" id="UP000316079">
    <property type="component" value="Unassembled WGS sequence"/>
</dbReference>
<evidence type="ECO:0000313" key="2">
    <source>
        <dbReference type="EMBL" id="TRY81806.1"/>
    </source>
</evidence>
<keyword evidence="3" id="KW-1185">Reference proteome</keyword>
<dbReference type="EMBL" id="SRMA01026597">
    <property type="protein sequence ID" value="TRY81806.1"/>
    <property type="molecule type" value="Genomic_DNA"/>
</dbReference>
<feature type="region of interest" description="Disordered" evidence="1">
    <location>
        <begin position="1"/>
        <end position="21"/>
    </location>
</feature>
<protein>
    <submittedName>
        <fullName evidence="2">Uncharacterized protein</fullName>
    </submittedName>
</protein>
<proteinExistence type="predicted"/>
<comment type="caution">
    <text evidence="2">The sequence shown here is derived from an EMBL/GenBank/DDBJ whole genome shotgun (WGS) entry which is preliminary data.</text>
</comment>
<evidence type="ECO:0000313" key="3">
    <source>
        <dbReference type="Proteomes" id="UP000316079"/>
    </source>
</evidence>
<organism evidence="2 3">
    <name type="scientific">Danionella cerebrum</name>
    <dbReference type="NCBI Taxonomy" id="2873325"/>
    <lineage>
        <taxon>Eukaryota</taxon>
        <taxon>Metazoa</taxon>
        <taxon>Chordata</taxon>
        <taxon>Craniata</taxon>
        <taxon>Vertebrata</taxon>
        <taxon>Euteleostomi</taxon>
        <taxon>Actinopterygii</taxon>
        <taxon>Neopterygii</taxon>
        <taxon>Teleostei</taxon>
        <taxon>Ostariophysi</taxon>
        <taxon>Cypriniformes</taxon>
        <taxon>Danionidae</taxon>
        <taxon>Danioninae</taxon>
        <taxon>Danionella</taxon>
    </lineage>
</organism>
<dbReference type="AlphaFoldDB" id="A0A553PVW2"/>
<name>A0A553PVW2_9TELE</name>
<gene>
    <name evidence="2" type="ORF">DNTS_023129</name>
</gene>
<reference evidence="2 3" key="1">
    <citation type="journal article" date="2019" name="Sci. Data">
        <title>Hybrid genome assembly and annotation of Danionella translucida.</title>
        <authorList>
            <person name="Kadobianskyi M."/>
            <person name="Schulze L."/>
            <person name="Schuelke M."/>
            <person name="Judkewitz B."/>
        </authorList>
    </citation>
    <scope>NUCLEOTIDE SEQUENCE [LARGE SCALE GENOMIC DNA]</scope>
    <source>
        <strain evidence="2 3">Bolton</strain>
    </source>
</reference>